<keyword evidence="1" id="KW-0472">Membrane</keyword>
<protein>
    <recommendedName>
        <fullName evidence="3">ELMO domain-containing protein</fullName>
    </recommendedName>
</protein>
<gene>
    <name evidence="4" type="ORF">Dsin_010665</name>
</gene>
<feature type="transmembrane region" description="Helical" evidence="1">
    <location>
        <begin position="84"/>
        <end position="102"/>
    </location>
</feature>
<dbReference type="PANTHER" id="PTHR12771">
    <property type="entry name" value="ENGULFMENT AND CELL MOTILITY"/>
    <property type="match status" value="1"/>
</dbReference>
<feature type="chain" id="PRO_5042276166" description="ELMO domain-containing protein" evidence="2">
    <location>
        <begin position="21"/>
        <end position="219"/>
    </location>
</feature>
<keyword evidence="2" id="KW-0732">Signal</keyword>
<keyword evidence="1" id="KW-1133">Transmembrane helix</keyword>
<reference evidence="4" key="1">
    <citation type="journal article" date="2023" name="Plant J.">
        <title>Genome sequences and population genomics provide insights into the demographic history, inbreeding, and mutation load of two 'living fossil' tree species of Dipteronia.</title>
        <authorList>
            <person name="Feng Y."/>
            <person name="Comes H.P."/>
            <person name="Chen J."/>
            <person name="Zhu S."/>
            <person name="Lu R."/>
            <person name="Zhang X."/>
            <person name="Li P."/>
            <person name="Qiu J."/>
            <person name="Olsen K.M."/>
            <person name="Qiu Y."/>
        </authorList>
    </citation>
    <scope>NUCLEOTIDE SEQUENCE</scope>
    <source>
        <strain evidence="4">NBL</strain>
    </source>
</reference>
<dbReference type="AlphaFoldDB" id="A0AAE0ATP5"/>
<evidence type="ECO:0000256" key="2">
    <source>
        <dbReference type="SAM" id="SignalP"/>
    </source>
</evidence>
<accession>A0AAE0ATP5</accession>
<dbReference type="InterPro" id="IPR006816">
    <property type="entry name" value="ELMO_dom"/>
</dbReference>
<feature type="domain" description="ELMO" evidence="3">
    <location>
        <begin position="108"/>
        <end position="165"/>
    </location>
</feature>
<dbReference type="Pfam" id="PF04727">
    <property type="entry name" value="ELMO_CED12"/>
    <property type="match status" value="1"/>
</dbReference>
<dbReference type="Proteomes" id="UP001281410">
    <property type="component" value="Unassembled WGS sequence"/>
</dbReference>
<name>A0AAE0ATP5_9ROSI</name>
<dbReference type="InterPro" id="IPR050868">
    <property type="entry name" value="ELMO_domain-containing"/>
</dbReference>
<keyword evidence="1" id="KW-0812">Transmembrane</keyword>
<sequence>MLIFISYFLLNVFFWSLQFGISCPRDRRQENNKHVDLLWSEDHLNMSGLFNSKREIINGAFAHNFDYEMLWWSSCLRFFDNDNYVFVLLMIMQLVLGSLIGLEERLKRLKHRMKVYCDASRHDHQEALRALWSATYPDQELHGLISDQWNEMGWQGRDPSTDFRKKMRICPEYSYPTENGGCRCQVEWQCFQGTSKIFVLVWFETDLSETTLGLFEWCG</sequence>
<evidence type="ECO:0000256" key="1">
    <source>
        <dbReference type="SAM" id="Phobius"/>
    </source>
</evidence>
<dbReference type="EMBL" id="JANJYJ010000003">
    <property type="protein sequence ID" value="KAK3223640.1"/>
    <property type="molecule type" value="Genomic_DNA"/>
</dbReference>
<keyword evidence="5" id="KW-1185">Reference proteome</keyword>
<evidence type="ECO:0000313" key="4">
    <source>
        <dbReference type="EMBL" id="KAK3223640.1"/>
    </source>
</evidence>
<comment type="caution">
    <text evidence="4">The sequence shown here is derived from an EMBL/GenBank/DDBJ whole genome shotgun (WGS) entry which is preliminary data.</text>
</comment>
<dbReference type="PANTHER" id="PTHR12771:SF49">
    <property type="entry name" value="ELMO_CED-12 FAMILY PROTEIN"/>
    <property type="match status" value="1"/>
</dbReference>
<organism evidence="4 5">
    <name type="scientific">Dipteronia sinensis</name>
    <dbReference type="NCBI Taxonomy" id="43782"/>
    <lineage>
        <taxon>Eukaryota</taxon>
        <taxon>Viridiplantae</taxon>
        <taxon>Streptophyta</taxon>
        <taxon>Embryophyta</taxon>
        <taxon>Tracheophyta</taxon>
        <taxon>Spermatophyta</taxon>
        <taxon>Magnoliopsida</taxon>
        <taxon>eudicotyledons</taxon>
        <taxon>Gunneridae</taxon>
        <taxon>Pentapetalae</taxon>
        <taxon>rosids</taxon>
        <taxon>malvids</taxon>
        <taxon>Sapindales</taxon>
        <taxon>Sapindaceae</taxon>
        <taxon>Hippocastanoideae</taxon>
        <taxon>Acereae</taxon>
        <taxon>Dipteronia</taxon>
    </lineage>
</organism>
<evidence type="ECO:0000259" key="3">
    <source>
        <dbReference type="Pfam" id="PF04727"/>
    </source>
</evidence>
<proteinExistence type="predicted"/>
<evidence type="ECO:0000313" key="5">
    <source>
        <dbReference type="Proteomes" id="UP001281410"/>
    </source>
</evidence>
<feature type="signal peptide" evidence="2">
    <location>
        <begin position="1"/>
        <end position="20"/>
    </location>
</feature>